<keyword evidence="3" id="KW-1185">Reference proteome</keyword>
<keyword evidence="1" id="KW-0732">Signal</keyword>
<feature type="chain" id="PRO_5032849346" evidence="1">
    <location>
        <begin position="29"/>
        <end position="234"/>
    </location>
</feature>
<proteinExistence type="predicted"/>
<dbReference type="RefSeq" id="WP_179728385.1">
    <property type="nucleotide sequence ID" value="NZ_BAABEF010000001.1"/>
</dbReference>
<comment type="caution">
    <text evidence="2">The sequence shown here is derived from an EMBL/GenBank/DDBJ whole genome shotgun (WGS) entry which is preliminary data.</text>
</comment>
<sequence length="234" mass="24239">MRRTRTALATIAIAVAGLGTTAVPAASADTGWETVTSWAGGRAKVCAASNGNGTSTVRAYWDGRKYPTVSGPFVASGAAGLAHVADDFTISGWTYSHSDKGTVGPTVSIQRPSNGWVYVLSGSQVGITVETVLPVRALATCPGGSRVTVQAGRPAEVAAPRAAKCVSKKEFRRIRKGMGTGQVKRVVGFAGAVVTKAEYSAVRRYDRCGGGSVVVNFKRAGKGKALKVDSRYKG</sequence>
<gene>
    <name evidence="2" type="ORF">BJ958_003718</name>
</gene>
<organism evidence="2 3">
    <name type="scientific">Nocardioides kongjuensis</name>
    <dbReference type="NCBI Taxonomy" id="349522"/>
    <lineage>
        <taxon>Bacteria</taxon>
        <taxon>Bacillati</taxon>
        <taxon>Actinomycetota</taxon>
        <taxon>Actinomycetes</taxon>
        <taxon>Propionibacteriales</taxon>
        <taxon>Nocardioidaceae</taxon>
        <taxon>Nocardioides</taxon>
    </lineage>
</organism>
<accession>A0A852S024</accession>
<evidence type="ECO:0000313" key="3">
    <source>
        <dbReference type="Proteomes" id="UP000582231"/>
    </source>
</evidence>
<dbReference type="EMBL" id="JACCBF010000001">
    <property type="protein sequence ID" value="NYD32172.1"/>
    <property type="molecule type" value="Genomic_DNA"/>
</dbReference>
<evidence type="ECO:0000256" key="1">
    <source>
        <dbReference type="SAM" id="SignalP"/>
    </source>
</evidence>
<evidence type="ECO:0000313" key="2">
    <source>
        <dbReference type="EMBL" id="NYD32172.1"/>
    </source>
</evidence>
<name>A0A852S024_9ACTN</name>
<dbReference type="AlphaFoldDB" id="A0A852S024"/>
<feature type="signal peptide" evidence="1">
    <location>
        <begin position="1"/>
        <end position="28"/>
    </location>
</feature>
<reference evidence="2 3" key="1">
    <citation type="submission" date="2020-07" db="EMBL/GenBank/DDBJ databases">
        <title>Sequencing the genomes of 1000 actinobacteria strains.</title>
        <authorList>
            <person name="Klenk H.-P."/>
        </authorList>
    </citation>
    <scope>NUCLEOTIDE SEQUENCE [LARGE SCALE GENOMIC DNA]</scope>
    <source>
        <strain evidence="2 3">DSM 19082</strain>
    </source>
</reference>
<dbReference type="Proteomes" id="UP000582231">
    <property type="component" value="Unassembled WGS sequence"/>
</dbReference>
<protein>
    <submittedName>
        <fullName evidence="2">Uncharacterized protein</fullName>
    </submittedName>
</protein>